<feature type="region of interest" description="Disordered" evidence="1">
    <location>
        <begin position="210"/>
        <end position="232"/>
    </location>
</feature>
<name>A0A9Q9MDB5_9ACTN</name>
<dbReference type="SUPFAM" id="SSF160104">
    <property type="entry name" value="Acetoacetate decarboxylase-like"/>
    <property type="match status" value="1"/>
</dbReference>
<dbReference type="InterPro" id="IPR023375">
    <property type="entry name" value="ADC_dom_sf"/>
</dbReference>
<organism evidence="2 3">
    <name type="scientific">Dactylosporangium aurantiacum</name>
    <dbReference type="NCBI Taxonomy" id="35754"/>
    <lineage>
        <taxon>Bacteria</taxon>
        <taxon>Bacillati</taxon>
        <taxon>Actinomycetota</taxon>
        <taxon>Actinomycetes</taxon>
        <taxon>Micromonosporales</taxon>
        <taxon>Micromonosporaceae</taxon>
        <taxon>Dactylosporangium</taxon>
    </lineage>
</organism>
<accession>A0A9Q9MDB5</accession>
<dbReference type="Proteomes" id="UP001058003">
    <property type="component" value="Chromosome"/>
</dbReference>
<proteinExistence type="predicted"/>
<gene>
    <name evidence="2" type="ORF">Daura_35010</name>
</gene>
<dbReference type="GO" id="GO:0016829">
    <property type="term" value="F:lyase activity"/>
    <property type="evidence" value="ECO:0007669"/>
    <property type="project" value="InterPro"/>
</dbReference>
<keyword evidence="3" id="KW-1185">Reference proteome</keyword>
<evidence type="ECO:0000313" key="2">
    <source>
        <dbReference type="EMBL" id="UWZ51894.1"/>
    </source>
</evidence>
<dbReference type="KEGG" id="daur:Daura_35010"/>
<evidence type="ECO:0000256" key="1">
    <source>
        <dbReference type="SAM" id="MobiDB-lite"/>
    </source>
</evidence>
<sequence>MEASSSMSYPPSPWSLRGRMHVSVWAVPVAGLPALPPELAGAVRPLRLGRRGLVGTAWVDYRPGGDLSYRELLCAVLTRAGWRPRVTITHIWVDSVASRDGGRALWGIPKDLAELTLPPAAGTARASSAEGPIAWATLPRGDGRPPRLPAVFRVAQALAGRACTTPIRSTARYAPARVTWTVAPDGPLRFLAGRRPLLSFVAGDFRMRFGTAERQPSSPATTDHPGSRHDRP</sequence>
<dbReference type="AlphaFoldDB" id="A0A9Q9MDB5"/>
<dbReference type="EMBL" id="CP073767">
    <property type="protein sequence ID" value="UWZ51894.1"/>
    <property type="molecule type" value="Genomic_DNA"/>
</dbReference>
<dbReference type="RefSeq" id="WP_211273497.1">
    <property type="nucleotide sequence ID" value="NZ_CP073767.1"/>
</dbReference>
<dbReference type="Pfam" id="PF06314">
    <property type="entry name" value="ADC"/>
    <property type="match status" value="1"/>
</dbReference>
<dbReference type="Gene3D" id="2.40.400.10">
    <property type="entry name" value="Acetoacetate decarboxylase-like"/>
    <property type="match status" value="1"/>
</dbReference>
<protein>
    <submittedName>
        <fullName evidence="2">Acetoacetate decarboxylase family protein</fullName>
    </submittedName>
</protein>
<reference evidence="2" key="1">
    <citation type="submission" date="2021-04" db="EMBL/GenBank/DDBJ databases">
        <title>Dactylosporangium aurantiacum NRRL B-8018 full assembly.</title>
        <authorList>
            <person name="Hartkoorn R.C."/>
            <person name="Beaudoing E."/>
            <person name="Hot D."/>
        </authorList>
    </citation>
    <scope>NUCLEOTIDE SEQUENCE</scope>
    <source>
        <strain evidence="2">NRRL B-8018</strain>
    </source>
</reference>
<dbReference type="InterPro" id="IPR010451">
    <property type="entry name" value="Acetoacetate_decarboxylase"/>
</dbReference>
<evidence type="ECO:0000313" key="3">
    <source>
        <dbReference type="Proteomes" id="UP001058003"/>
    </source>
</evidence>